<dbReference type="PROSITE" id="PS51832">
    <property type="entry name" value="HD_GYP"/>
    <property type="match status" value="1"/>
</dbReference>
<reference evidence="2 3" key="1">
    <citation type="submission" date="2021-03" db="EMBL/GenBank/DDBJ databases">
        <title>Caproiciproducens sp. nov. isolated from feces of cow.</title>
        <authorList>
            <person name="Choi J.-Y."/>
        </authorList>
    </citation>
    <scope>NUCLEOTIDE SEQUENCE [LARGE SCALE GENOMIC DNA]</scope>
    <source>
        <strain evidence="2 3">AGMB10547</strain>
    </source>
</reference>
<evidence type="ECO:0000313" key="2">
    <source>
        <dbReference type="EMBL" id="MBW7573626.1"/>
    </source>
</evidence>
<dbReference type="InterPro" id="IPR003607">
    <property type="entry name" value="HD/PDEase_dom"/>
</dbReference>
<dbReference type="SMART" id="SM00471">
    <property type="entry name" value="HDc"/>
    <property type="match status" value="2"/>
</dbReference>
<evidence type="ECO:0000313" key="3">
    <source>
        <dbReference type="Proteomes" id="UP000719942"/>
    </source>
</evidence>
<name>A0ABS7DQQ9_9FIRM</name>
<organism evidence="2 3">
    <name type="scientific">Caproiciproducens faecalis</name>
    <dbReference type="NCBI Taxonomy" id="2820301"/>
    <lineage>
        <taxon>Bacteria</taxon>
        <taxon>Bacillati</taxon>
        <taxon>Bacillota</taxon>
        <taxon>Clostridia</taxon>
        <taxon>Eubacteriales</taxon>
        <taxon>Acutalibacteraceae</taxon>
        <taxon>Caproiciproducens</taxon>
    </lineage>
</organism>
<dbReference type="SUPFAM" id="SSF109604">
    <property type="entry name" value="HD-domain/PDEase-like"/>
    <property type="match status" value="2"/>
</dbReference>
<comment type="caution">
    <text evidence="2">The sequence shown here is derived from an EMBL/GenBank/DDBJ whole genome shotgun (WGS) entry which is preliminary data.</text>
</comment>
<keyword evidence="3" id="KW-1185">Reference proteome</keyword>
<dbReference type="Proteomes" id="UP000719942">
    <property type="component" value="Unassembled WGS sequence"/>
</dbReference>
<dbReference type="PANTHER" id="PTHR43155">
    <property type="entry name" value="CYCLIC DI-GMP PHOSPHODIESTERASE PA4108-RELATED"/>
    <property type="match status" value="1"/>
</dbReference>
<sequence length="398" mass="45548">MDFNVNELLNSLSYTLDYVEKDLISDVTNHGRRVAYIAARIGQKIRLSNTELFDLISYSLLHDNGVTKSLIQMPDPGNYQKAELSRMHCVEGEKNIVFFPFFHKVPNVILYHHEHYDGSGFFGISGKKIPMFSRIIALADSIAICFSEGKKKADIEIWIKRACIFDRDFVDVFLELSRNIEFWLNMDDNFVFQALRAIMPSFHRESSYQEMHTVSSIFSNIIDAKSPFTGSHSRGISEKTGILCDYYQFDRDTYWKMRIAADLHDLGKLMVPNEILDKPGTLTPSEIAVIQSHTFYTRKTLEGITGFEEIADWAANHHEKLNGKGYPYGFDADRLDFNSRLLGCVDIYQALTEDRPYRPPMSHRKAIALMRNMAGQNLIDSSIVEDINRVFESACATA</sequence>
<dbReference type="Gene3D" id="1.10.3210.10">
    <property type="entry name" value="Hypothetical protein af1432"/>
    <property type="match status" value="2"/>
</dbReference>
<protein>
    <submittedName>
        <fullName evidence="2">HD domain-containing protein</fullName>
    </submittedName>
</protein>
<accession>A0ABS7DQQ9</accession>
<gene>
    <name evidence="2" type="ORF">J5W02_12475</name>
</gene>
<dbReference type="PANTHER" id="PTHR43155:SF1">
    <property type="entry name" value="3'3'-CGAMP-SPECIFIC PHOSPHODIESTERASE 1"/>
    <property type="match status" value="1"/>
</dbReference>
<dbReference type="CDD" id="cd00077">
    <property type="entry name" value="HDc"/>
    <property type="match status" value="2"/>
</dbReference>
<dbReference type="InterPro" id="IPR037522">
    <property type="entry name" value="HD_GYP_dom"/>
</dbReference>
<dbReference type="Pfam" id="PF13487">
    <property type="entry name" value="HD_5"/>
    <property type="match status" value="2"/>
</dbReference>
<feature type="domain" description="HD-GYP" evidence="1">
    <location>
        <begin position="207"/>
        <end position="398"/>
    </location>
</feature>
<dbReference type="RefSeq" id="WP_219966030.1">
    <property type="nucleotide sequence ID" value="NZ_JAGFNZ010000005.1"/>
</dbReference>
<evidence type="ECO:0000259" key="1">
    <source>
        <dbReference type="PROSITE" id="PS51832"/>
    </source>
</evidence>
<proteinExistence type="predicted"/>
<dbReference type="EMBL" id="JAGFNZ010000005">
    <property type="protein sequence ID" value="MBW7573626.1"/>
    <property type="molecule type" value="Genomic_DNA"/>
</dbReference>